<evidence type="ECO:0000313" key="7">
    <source>
        <dbReference type="EMBL" id="JAB82197.1"/>
    </source>
</evidence>
<dbReference type="AlphaFoldDB" id="V5HZX9"/>
<organism evidence="7">
    <name type="scientific">Ixodes ricinus</name>
    <name type="common">Common tick</name>
    <name type="synonym">Acarus ricinus</name>
    <dbReference type="NCBI Taxonomy" id="34613"/>
    <lineage>
        <taxon>Eukaryota</taxon>
        <taxon>Metazoa</taxon>
        <taxon>Ecdysozoa</taxon>
        <taxon>Arthropoda</taxon>
        <taxon>Chelicerata</taxon>
        <taxon>Arachnida</taxon>
        <taxon>Acari</taxon>
        <taxon>Parasitiformes</taxon>
        <taxon>Ixodida</taxon>
        <taxon>Ixodoidea</taxon>
        <taxon>Ixodidae</taxon>
        <taxon>Ixodinae</taxon>
        <taxon>Ixodes</taxon>
    </lineage>
</organism>
<feature type="region of interest" description="Disordered" evidence="6">
    <location>
        <begin position="1"/>
        <end position="54"/>
    </location>
</feature>
<keyword evidence="4" id="KW-0325">Glycoprotein</keyword>
<protein>
    <submittedName>
        <fullName evidence="7">Uncharacterized protein</fullName>
    </submittedName>
</protein>
<dbReference type="InterPro" id="IPR021971">
    <property type="entry name" value="Salp15"/>
</dbReference>
<proteinExistence type="evidence at transcript level"/>
<keyword evidence="3" id="KW-0732">Signal</keyword>
<name>V5HZX9_IXORI</name>
<feature type="non-terminal residue" evidence="7">
    <location>
        <position position="1"/>
    </location>
</feature>
<evidence type="ECO:0000256" key="1">
    <source>
        <dbReference type="ARBA" id="ARBA00004613"/>
    </source>
</evidence>
<dbReference type="EMBL" id="GANP01002271">
    <property type="protein sequence ID" value="JAB82197.1"/>
    <property type="molecule type" value="mRNA"/>
</dbReference>
<comment type="similarity">
    <text evidence="5">Belongs to the salp15 family.</text>
</comment>
<comment type="subcellular location">
    <subcellularLocation>
        <location evidence="1">Secreted</location>
    </subcellularLocation>
</comment>
<sequence>ASSSAGGASENLEKKDETEKNSSDKVEDAVELSDQEKKLLNDEEKTNKIGRSLPPFIKGEQERRSYVIQLLHACYSSFSLFKVNERNITFEKCKYYCLSRDGTATPKENRIPSGMICNSNNDT</sequence>
<accession>V5HZX9</accession>
<reference evidence="7" key="1">
    <citation type="journal article" date="2015" name="Sci. Rep.">
        <title>Tissue- and time-dependent transcription in Ixodes ricinus salivary glands and midguts when blood feeding on the vertebrate host.</title>
        <authorList>
            <person name="Kotsyfakis M."/>
            <person name="Schwarz A."/>
            <person name="Erhart J."/>
            <person name="Ribeiro J.M."/>
        </authorList>
    </citation>
    <scope>NUCLEOTIDE SEQUENCE</scope>
    <source>
        <tissue evidence="7">Salivary gland and midgut</tissue>
    </source>
</reference>
<feature type="compositionally biased region" description="Basic and acidic residues" evidence="6">
    <location>
        <begin position="11"/>
        <end position="47"/>
    </location>
</feature>
<evidence type="ECO:0000256" key="4">
    <source>
        <dbReference type="ARBA" id="ARBA00023180"/>
    </source>
</evidence>
<dbReference type="GO" id="GO:0005576">
    <property type="term" value="C:extracellular region"/>
    <property type="evidence" value="ECO:0007669"/>
    <property type="project" value="UniProtKB-SubCell"/>
</dbReference>
<keyword evidence="2" id="KW-0964">Secreted</keyword>
<evidence type="ECO:0000256" key="3">
    <source>
        <dbReference type="ARBA" id="ARBA00022729"/>
    </source>
</evidence>
<evidence type="ECO:0000256" key="5">
    <source>
        <dbReference type="ARBA" id="ARBA00034321"/>
    </source>
</evidence>
<evidence type="ECO:0000256" key="6">
    <source>
        <dbReference type="SAM" id="MobiDB-lite"/>
    </source>
</evidence>
<dbReference type="Pfam" id="PF12115">
    <property type="entry name" value="Salp15"/>
    <property type="match status" value="1"/>
</dbReference>
<evidence type="ECO:0000256" key="2">
    <source>
        <dbReference type="ARBA" id="ARBA00022525"/>
    </source>
</evidence>